<dbReference type="PANTHER" id="PTHR43699:SF1">
    <property type="entry name" value="3-DEHYDROQUINATE DEHYDRATASE"/>
    <property type="match status" value="1"/>
</dbReference>
<evidence type="ECO:0000313" key="6">
    <source>
        <dbReference type="Proteomes" id="UP000631034"/>
    </source>
</evidence>
<dbReference type="CDD" id="cd00502">
    <property type="entry name" value="DHQase_I"/>
    <property type="match status" value="1"/>
</dbReference>
<keyword evidence="4" id="KW-0028">Amino-acid biosynthesis</keyword>
<dbReference type="GO" id="GO:0009073">
    <property type="term" value="P:aromatic amino acid family biosynthetic process"/>
    <property type="evidence" value="ECO:0007669"/>
    <property type="project" value="UniProtKB-KW"/>
</dbReference>
<accession>A0A8J6YWT6</accession>
<evidence type="ECO:0000256" key="1">
    <source>
        <dbReference type="ARBA" id="ARBA00001864"/>
    </source>
</evidence>
<feature type="active site" description="Schiff-base intermediate with substrate" evidence="4">
    <location>
        <position position="183"/>
    </location>
</feature>
<dbReference type="GO" id="GO:0008652">
    <property type="term" value="P:amino acid biosynthetic process"/>
    <property type="evidence" value="ECO:0007669"/>
    <property type="project" value="UniProtKB-KW"/>
</dbReference>
<keyword evidence="6" id="KW-1185">Reference proteome</keyword>
<dbReference type="InterPro" id="IPR013785">
    <property type="entry name" value="Aldolase_TIM"/>
</dbReference>
<comment type="catalytic activity">
    <reaction evidence="1 4">
        <text>3-dehydroquinate = 3-dehydroshikimate + H2O</text>
        <dbReference type="Rhea" id="RHEA:21096"/>
        <dbReference type="ChEBI" id="CHEBI:15377"/>
        <dbReference type="ChEBI" id="CHEBI:16630"/>
        <dbReference type="ChEBI" id="CHEBI:32364"/>
        <dbReference type="EC" id="4.2.1.10"/>
    </reaction>
</comment>
<evidence type="ECO:0000256" key="4">
    <source>
        <dbReference type="HAMAP-Rule" id="MF_00214"/>
    </source>
</evidence>
<name>A0A8J6YWT6_9PROT</name>
<evidence type="ECO:0000256" key="3">
    <source>
        <dbReference type="ARBA" id="ARBA00023270"/>
    </source>
</evidence>
<dbReference type="GO" id="GO:0003855">
    <property type="term" value="F:3-dehydroquinate dehydratase activity"/>
    <property type="evidence" value="ECO:0007669"/>
    <property type="project" value="UniProtKB-UniRule"/>
</dbReference>
<feature type="binding site" evidence="4">
    <location>
        <begin position="50"/>
        <end position="52"/>
    </location>
    <ligand>
        <name>3-dehydroquinate</name>
        <dbReference type="ChEBI" id="CHEBI:32364"/>
    </ligand>
</feature>
<protein>
    <recommendedName>
        <fullName evidence="4">3-dehydroquinate dehydratase</fullName>
        <shortName evidence="4">3-dehydroquinase</shortName>
        <ecNumber evidence="4">4.2.1.10</ecNumber>
    </recommendedName>
    <alternativeName>
        <fullName evidence="4">Type I DHQase</fullName>
    </alternativeName>
    <alternativeName>
        <fullName evidence="4">Type I dehydroquinase</fullName>
        <shortName evidence="4">DHQ1</shortName>
    </alternativeName>
</protein>
<organism evidence="5 6">
    <name type="scientific">Phaeovibrio sulfidiphilus</name>
    <dbReference type="NCBI Taxonomy" id="1220600"/>
    <lineage>
        <taxon>Bacteria</taxon>
        <taxon>Pseudomonadati</taxon>
        <taxon>Pseudomonadota</taxon>
        <taxon>Alphaproteobacteria</taxon>
        <taxon>Rhodospirillales</taxon>
        <taxon>Rhodospirillaceae</taxon>
        <taxon>Phaeovibrio</taxon>
    </lineage>
</organism>
<dbReference type="EC" id="4.2.1.10" evidence="4"/>
<dbReference type="AlphaFoldDB" id="A0A8J6YWT6"/>
<dbReference type="NCBIfam" id="TIGR01093">
    <property type="entry name" value="aroD"/>
    <property type="match status" value="1"/>
</dbReference>
<dbReference type="GO" id="GO:0009423">
    <property type="term" value="P:chorismate biosynthetic process"/>
    <property type="evidence" value="ECO:0007669"/>
    <property type="project" value="UniProtKB-UniRule"/>
</dbReference>
<evidence type="ECO:0000313" key="5">
    <source>
        <dbReference type="EMBL" id="MBE1237092.1"/>
    </source>
</evidence>
<comment type="caution">
    <text evidence="4">Lacks conserved residue(s) required for the propagation of feature annotation.</text>
</comment>
<dbReference type="PANTHER" id="PTHR43699">
    <property type="entry name" value="3-DEHYDROQUINATE DEHYDRATASE"/>
    <property type="match status" value="1"/>
</dbReference>
<evidence type="ECO:0000256" key="2">
    <source>
        <dbReference type="ARBA" id="ARBA00023239"/>
    </source>
</evidence>
<dbReference type="UniPathway" id="UPA00053">
    <property type="reaction ID" value="UER00086"/>
</dbReference>
<proteinExistence type="inferred from homology"/>
<keyword evidence="4" id="KW-0057">Aromatic amino acid biosynthesis</keyword>
<sequence>MPTRAPTVRLRSVVLGEGRPKICLPLTAPTLPGLLDEARACLAMKPDLLEWRADHFEHVLHGLRIISALMELRAVVGDIPLVFTLRTTREGGQFPADDPAWGHLLYHAAISDAVDVIDVELAQANLFPEETRRVVTFLEGGFTAEPTVLMASHHNFHRTPGKEELLDLFHAMADHPAGFALAKIAVMPKTPADVITLMDASRTYADSASPIPPVSISMGPLGLISRVGAGLCGSVLTFGSGTRASAPGQIPADRLREGLSLLDPGA</sequence>
<dbReference type="FunFam" id="3.20.20.70:FF:000047">
    <property type="entry name" value="3-dehydroquinate dehydratase"/>
    <property type="match status" value="1"/>
</dbReference>
<keyword evidence="3 4" id="KW-0704">Schiff base</keyword>
<dbReference type="Pfam" id="PF01487">
    <property type="entry name" value="DHquinase_I"/>
    <property type="match status" value="1"/>
</dbReference>
<keyword evidence="2 4" id="KW-0456">Lyase</keyword>
<dbReference type="RefSeq" id="WP_192534097.1">
    <property type="nucleotide sequence ID" value="NZ_JACZHT010000003.1"/>
</dbReference>
<feature type="binding site" evidence="4">
    <location>
        <position position="226"/>
    </location>
    <ligand>
        <name>3-dehydroquinate</name>
        <dbReference type="ChEBI" id="CHEBI:32364"/>
    </ligand>
</feature>
<feature type="binding site" evidence="4">
    <location>
        <position position="86"/>
    </location>
    <ligand>
        <name>3-dehydroquinate</name>
        <dbReference type="ChEBI" id="CHEBI:32364"/>
    </ligand>
</feature>
<dbReference type="HAMAP" id="MF_00214">
    <property type="entry name" value="AroD"/>
    <property type="match status" value="1"/>
</dbReference>
<dbReference type="Proteomes" id="UP000631034">
    <property type="component" value="Unassembled WGS sequence"/>
</dbReference>
<dbReference type="GO" id="GO:0046279">
    <property type="term" value="P:3,4-dihydroxybenzoate biosynthetic process"/>
    <property type="evidence" value="ECO:0007669"/>
    <property type="project" value="TreeGrafter"/>
</dbReference>
<gene>
    <name evidence="4 5" type="primary">aroD</name>
    <name evidence="5" type="ORF">IHV25_05460</name>
</gene>
<feature type="binding site" evidence="4">
    <location>
        <position position="245"/>
    </location>
    <ligand>
        <name>3-dehydroquinate</name>
        <dbReference type="ChEBI" id="CHEBI:32364"/>
    </ligand>
</feature>
<comment type="similarity">
    <text evidence="4">Belongs to the type-I 3-dehydroquinase family.</text>
</comment>
<feature type="active site" description="Proton donor/acceptor" evidence="4">
    <location>
        <position position="154"/>
    </location>
</feature>
<comment type="function">
    <text evidence="4">Involved in the third step of the chorismate pathway, which leads to the biosynthesis of aromatic amino acids. Catalyzes the cis-dehydration of 3-dehydroquinate (DHQ) and introduces the first double bond of the aromatic ring to yield 3-dehydroshikimate.</text>
</comment>
<dbReference type="InterPro" id="IPR050146">
    <property type="entry name" value="Type-I_3-dehydroquinase"/>
</dbReference>
<comment type="caution">
    <text evidence="5">The sequence shown here is derived from an EMBL/GenBank/DDBJ whole genome shotgun (WGS) entry which is preliminary data.</text>
</comment>
<dbReference type="EMBL" id="JACZHT010000003">
    <property type="protein sequence ID" value="MBE1237092.1"/>
    <property type="molecule type" value="Genomic_DNA"/>
</dbReference>
<dbReference type="InterPro" id="IPR001381">
    <property type="entry name" value="DHquinase_I"/>
</dbReference>
<feature type="binding site" evidence="4">
    <location>
        <position position="249"/>
    </location>
    <ligand>
        <name>3-dehydroquinate</name>
        <dbReference type="ChEBI" id="CHEBI:32364"/>
    </ligand>
</feature>
<comment type="pathway">
    <text evidence="4">Metabolic intermediate biosynthesis; chorismate biosynthesis; chorismate from D-erythrose 4-phosphate and phosphoenolpyruvate: step 3/7.</text>
</comment>
<dbReference type="Gene3D" id="3.20.20.70">
    <property type="entry name" value="Aldolase class I"/>
    <property type="match status" value="1"/>
</dbReference>
<comment type="subunit">
    <text evidence="4">Homodimer.</text>
</comment>
<reference evidence="5" key="1">
    <citation type="submission" date="2020-10" db="EMBL/GenBank/DDBJ databases">
        <title>Genome sequence of the unusual species of purple photosynthetic bacteria, Phaeovibrio sulfidiphilus DSM 23193, type strain.</title>
        <authorList>
            <person name="Kyndt J.A."/>
            <person name="Meyer T.E."/>
        </authorList>
    </citation>
    <scope>NUCLEOTIDE SEQUENCE</scope>
    <source>
        <strain evidence="5">DSM 23193</strain>
    </source>
</reference>
<dbReference type="SUPFAM" id="SSF51569">
    <property type="entry name" value="Aldolase"/>
    <property type="match status" value="1"/>
</dbReference>